<evidence type="ECO:0000313" key="2">
    <source>
        <dbReference type="Proteomes" id="UP000317318"/>
    </source>
</evidence>
<dbReference type="EMBL" id="CP036268">
    <property type="protein sequence ID" value="QDT39117.1"/>
    <property type="molecule type" value="Genomic_DNA"/>
</dbReference>
<sequence>MIIAYGDNGLRMTSSNGETWSKPEFWKQPQGITSATYGQGSYLLLAGTGYKGAGILTASRNGRDWSDTVKVDGKPSPKPYTIGFGADKFVILGGEAGSPNKTTTVMTSDNGKDWSKVTEEKEDTLLSVIYGNGQFVAIGVRGRVAVSKDGETWKSAPDRRALDSFISIAAGDKGYVGGGLHGLRMFSPDGLKWTAREEGLEGEHVNSMCWTGSEFVAVGFGATFRSSNGLSWDRTENADAPLRCVYHDGKFVGSAWRGRILMSDDAVKWREVHKVDKHVNGFITDQSA</sequence>
<dbReference type="RefSeq" id="WP_145365285.1">
    <property type="nucleotide sequence ID" value="NZ_CP036268.1"/>
</dbReference>
<evidence type="ECO:0008006" key="3">
    <source>
        <dbReference type="Google" id="ProtNLM"/>
    </source>
</evidence>
<dbReference type="InterPro" id="IPR036278">
    <property type="entry name" value="Sialidase_sf"/>
</dbReference>
<dbReference type="AlphaFoldDB" id="A0A517R5E1"/>
<dbReference type="OrthoDB" id="6987826at2"/>
<proteinExistence type="predicted"/>
<accession>A0A517R5E1</accession>
<organism evidence="1 2">
    <name type="scientific">Stratiformator vulcanicus</name>
    <dbReference type="NCBI Taxonomy" id="2527980"/>
    <lineage>
        <taxon>Bacteria</taxon>
        <taxon>Pseudomonadati</taxon>
        <taxon>Planctomycetota</taxon>
        <taxon>Planctomycetia</taxon>
        <taxon>Planctomycetales</taxon>
        <taxon>Planctomycetaceae</taxon>
        <taxon>Stratiformator</taxon>
    </lineage>
</organism>
<gene>
    <name evidence="1" type="ORF">Pan189_35190</name>
</gene>
<dbReference type="SUPFAM" id="SSF50939">
    <property type="entry name" value="Sialidases"/>
    <property type="match status" value="1"/>
</dbReference>
<protein>
    <recommendedName>
        <fullName evidence="3">Ycf48-like protein</fullName>
    </recommendedName>
</protein>
<evidence type="ECO:0000313" key="1">
    <source>
        <dbReference type="EMBL" id="QDT39117.1"/>
    </source>
</evidence>
<reference evidence="1 2" key="1">
    <citation type="submission" date="2019-02" db="EMBL/GenBank/DDBJ databases">
        <title>Deep-cultivation of Planctomycetes and their phenomic and genomic characterization uncovers novel biology.</title>
        <authorList>
            <person name="Wiegand S."/>
            <person name="Jogler M."/>
            <person name="Boedeker C."/>
            <person name="Pinto D."/>
            <person name="Vollmers J."/>
            <person name="Rivas-Marin E."/>
            <person name="Kohn T."/>
            <person name="Peeters S.H."/>
            <person name="Heuer A."/>
            <person name="Rast P."/>
            <person name="Oberbeckmann S."/>
            <person name="Bunk B."/>
            <person name="Jeske O."/>
            <person name="Meyerdierks A."/>
            <person name="Storesund J.E."/>
            <person name="Kallscheuer N."/>
            <person name="Luecker S."/>
            <person name="Lage O.M."/>
            <person name="Pohl T."/>
            <person name="Merkel B.J."/>
            <person name="Hornburger P."/>
            <person name="Mueller R.-W."/>
            <person name="Bruemmer F."/>
            <person name="Labrenz M."/>
            <person name="Spormann A.M."/>
            <person name="Op den Camp H."/>
            <person name="Overmann J."/>
            <person name="Amann R."/>
            <person name="Jetten M.S.M."/>
            <person name="Mascher T."/>
            <person name="Medema M.H."/>
            <person name="Devos D.P."/>
            <person name="Kaster A.-K."/>
            <person name="Ovreas L."/>
            <person name="Rohde M."/>
            <person name="Galperin M.Y."/>
            <person name="Jogler C."/>
        </authorList>
    </citation>
    <scope>NUCLEOTIDE SEQUENCE [LARGE SCALE GENOMIC DNA]</scope>
    <source>
        <strain evidence="1 2">Pan189</strain>
    </source>
</reference>
<keyword evidence="2" id="KW-1185">Reference proteome</keyword>
<dbReference type="KEGG" id="svp:Pan189_35190"/>
<name>A0A517R5E1_9PLAN</name>
<dbReference type="Proteomes" id="UP000317318">
    <property type="component" value="Chromosome"/>
</dbReference>